<dbReference type="SUPFAM" id="SSF51161">
    <property type="entry name" value="Trimeric LpxA-like enzymes"/>
    <property type="match status" value="1"/>
</dbReference>
<dbReference type="KEGG" id="pgs:CPT03_16585"/>
<evidence type="ECO:0000313" key="1">
    <source>
        <dbReference type="EMBL" id="ATP57963.1"/>
    </source>
</evidence>
<dbReference type="Gene3D" id="2.160.10.10">
    <property type="entry name" value="Hexapeptide repeat proteins"/>
    <property type="match status" value="1"/>
</dbReference>
<name>A0A2D1U8M4_9SPHI</name>
<sequence>MIKKILVFIFGLLLSFKYFPLRFIELFGQLFPENSYGCMIRGFLYRPFLKQCGSNFQVGLQVKLEHLNNINIGNDVYIGHGSWISGLRGGVTLEDQVLIGPYVRIISSNHTFKDGSARFAPGVGEAIIVGFGSWIASGVTITSGVKIGKSCLLAASSVITKNIEEDSIVVGIPGRIIGKVSEKYCK</sequence>
<gene>
    <name evidence="1" type="ORF">CPT03_16585</name>
</gene>
<dbReference type="EMBL" id="CP024091">
    <property type="protein sequence ID" value="ATP57963.1"/>
    <property type="molecule type" value="Genomic_DNA"/>
</dbReference>
<reference evidence="1 2" key="1">
    <citation type="submission" date="2017-10" db="EMBL/GenBank/DDBJ databases">
        <title>Whole genome of Pedobacter ginsengisoli T01R-27 isolated from tomato rhizosphere.</title>
        <authorList>
            <person name="Weon H.-Y."/>
            <person name="Lee S.A."/>
            <person name="Sang M.K."/>
            <person name="Song J."/>
        </authorList>
    </citation>
    <scope>NUCLEOTIDE SEQUENCE [LARGE SCALE GENOMIC DNA]</scope>
    <source>
        <strain evidence="1 2">T01R-27</strain>
    </source>
</reference>
<dbReference type="PANTHER" id="PTHR23416">
    <property type="entry name" value="SIALIC ACID SYNTHASE-RELATED"/>
    <property type="match status" value="1"/>
</dbReference>
<dbReference type="AlphaFoldDB" id="A0A2D1U8M4"/>
<dbReference type="InterPro" id="IPR051159">
    <property type="entry name" value="Hexapeptide_acetyltransf"/>
</dbReference>
<accession>A0A2D1U8M4</accession>
<dbReference type="OrthoDB" id="9812571at2"/>
<protein>
    <recommendedName>
        <fullName evidence="3">Transferase</fullName>
    </recommendedName>
</protein>
<organism evidence="1 2">
    <name type="scientific">Pedobacter ginsengisoli</name>
    <dbReference type="NCBI Taxonomy" id="363852"/>
    <lineage>
        <taxon>Bacteria</taxon>
        <taxon>Pseudomonadati</taxon>
        <taxon>Bacteroidota</taxon>
        <taxon>Sphingobacteriia</taxon>
        <taxon>Sphingobacteriales</taxon>
        <taxon>Sphingobacteriaceae</taxon>
        <taxon>Pedobacter</taxon>
    </lineage>
</organism>
<dbReference type="InterPro" id="IPR011004">
    <property type="entry name" value="Trimer_LpxA-like_sf"/>
</dbReference>
<evidence type="ECO:0000313" key="2">
    <source>
        <dbReference type="Proteomes" id="UP000223749"/>
    </source>
</evidence>
<dbReference type="CDD" id="cd04647">
    <property type="entry name" value="LbH_MAT_like"/>
    <property type="match status" value="1"/>
</dbReference>
<dbReference type="RefSeq" id="WP_099439871.1">
    <property type="nucleotide sequence ID" value="NZ_CP024091.1"/>
</dbReference>
<evidence type="ECO:0008006" key="3">
    <source>
        <dbReference type="Google" id="ProtNLM"/>
    </source>
</evidence>
<proteinExistence type="predicted"/>
<dbReference type="Proteomes" id="UP000223749">
    <property type="component" value="Chromosome"/>
</dbReference>
<keyword evidence="2" id="KW-1185">Reference proteome</keyword>